<feature type="transmembrane region" description="Helical" evidence="13">
    <location>
        <begin position="419"/>
        <end position="442"/>
    </location>
</feature>
<dbReference type="OrthoDB" id="9780160at2"/>
<comment type="caution">
    <text evidence="14">The sequence shown here is derived from an EMBL/GenBank/DDBJ whole genome shotgun (WGS) entry which is preliminary data.</text>
</comment>
<evidence type="ECO:0000256" key="7">
    <source>
        <dbReference type="ARBA" id="ARBA00022475"/>
    </source>
</evidence>
<keyword evidence="10" id="KW-0406">Ion transport</keyword>
<dbReference type="RefSeq" id="WP_104848121.1">
    <property type="nucleotide sequence ID" value="NZ_PKOZ01000001.1"/>
</dbReference>
<evidence type="ECO:0000256" key="1">
    <source>
        <dbReference type="ARBA" id="ARBA00003408"/>
    </source>
</evidence>
<reference evidence="14 15" key="1">
    <citation type="submission" date="2017-12" db="EMBL/GenBank/DDBJ databases">
        <title>Taxonomic description and draft genome of Pradoshia cofamensis Gen. nov., sp. nov., a thermotolerant bacillale isolated from anterior gut of earthworm Eisenia fetida.</title>
        <authorList>
            <person name="Saha T."/>
            <person name="Chakraborty R."/>
        </authorList>
    </citation>
    <scope>NUCLEOTIDE SEQUENCE [LARGE SCALE GENOMIC DNA]</scope>
    <source>
        <strain evidence="14 15">EAG3</strain>
    </source>
</reference>
<comment type="subcellular location">
    <subcellularLocation>
        <location evidence="2">Cell membrane</location>
        <topology evidence="2">Multi-pass membrane protein</topology>
    </subcellularLocation>
</comment>
<evidence type="ECO:0000256" key="2">
    <source>
        <dbReference type="ARBA" id="ARBA00004651"/>
    </source>
</evidence>
<comment type="similarity">
    <text evidence="3">Belongs to the multi antimicrobial extrusion (MATE) (TC 2.A.66.1) family.</text>
</comment>
<evidence type="ECO:0000256" key="3">
    <source>
        <dbReference type="ARBA" id="ARBA00010199"/>
    </source>
</evidence>
<dbReference type="GO" id="GO:0006811">
    <property type="term" value="P:monoatomic ion transport"/>
    <property type="evidence" value="ECO:0007669"/>
    <property type="project" value="UniProtKB-KW"/>
</dbReference>
<evidence type="ECO:0000256" key="11">
    <source>
        <dbReference type="ARBA" id="ARBA00023136"/>
    </source>
</evidence>
<keyword evidence="6" id="KW-0050">Antiport</keyword>
<keyword evidence="8 13" id="KW-0812">Transmembrane</keyword>
<accession>A0A2S7N4S2</accession>
<feature type="transmembrane region" description="Helical" evidence="13">
    <location>
        <begin position="12"/>
        <end position="34"/>
    </location>
</feature>
<dbReference type="PANTHER" id="PTHR43298">
    <property type="entry name" value="MULTIDRUG RESISTANCE PROTEIN NORM-RELATED"/>
    <property type="match status" value="1"/>
</dbReference>
<dbReference type="GO" id="GO:0005886">
    <property type="term" value="C:plasma membrane"/>
    <property type="evidence" value="ECO:0007669"/>
    <property type="project" value="UniProtKB-SubCell"/>
</dbReference>
<keyword evidence="15" id="KW-1185">Reference proteome</keyword>
<proteinExistence type="inferred from homology"/>
<evidence type="ECO:0000313" key="15">
    <source>
        <dbReference type="Proteomes" id="UP000239663"/>
    </source>
</evidence>
<dbReference type="InterPro" id="IPR002528">
    <property type="entry name" value="MATE_fam"/>
</dbReference>
<feature type="transmembrane region" description="Helical" evidence="13">
    <location>
        <begin position="320"/>
        <end position="340"/>
    </location>
</feature>
<name>A0A2S7N4S2_9BACI</name>
<dbReference type="EMBL" id="PKOZ01000001">
    <property type="protein sequence ID" value="PQD97026.1"/>
    <property type="molecule type" value="Genomic_DNA"/>
</dbReference>
<evidence type="ECO:0000256" key="10">
    <source>
        <dbReference type="ARBA" id="ARBA00023065"/>
    </source>
</evidence>
<keyword evidence="7" id="KW-1003">Cell membrane</keyword>
<dbReference type="GO" id="GO:0042910">
    <property type="term" value="F:xenobiotic transmembrane transporter activity"/>
    <property type="evidence" value="ECO:0007669"/>
    <property type="project" value="InterPro"/>
</dbReference>
<evidence type="ECO:0000256" key="13">
    <source>
        <dbReference type="SAM" id="Phobius"/>
    </source>
</evidence>
<sequence>MVQSLFTKEKTSKMMIVFLPILITQLGLFAISFFDTFMSGKFSPVDLAGVAIGTSLWLPIYNGCSGILLAVTPIVAQLFGQRTKPQYIREAVMQSIYLALIMSAILIVLGFAFLNSMLDFMNLEQEVKRIALEYLIALSFGIIPLFVYTVLRCFIDALGRTSVSMFITIVALPVNIAANYAFIYGKFGLPAFGGVGAGIASSITYWIIMIIAILITAYVHPFSQYGLLRSLPRPSLKEWSNTMKIGLPIGMAIFFETSIFAAVTLFMSSYDTITIASHQAALNFASFLYMVPLSFSMALTILVGQEVGANHFKRAREYSLMGIFFAVGFSCISAIILVLFRDQVAYLYTNEHDVAILTAKFLIFAIFFQLSDALQAPIQGALRGYKDVNVTFFMTLLSYWIIGLPAGYVLANFTSFGAFGYWIGLIAGLAMGATGLSLRLLIVQRRMKASN</sequence>
<evidence type="ECO:0000256" key="9">
    <source>
        <dbReference type="ARBA" id="ARBA00022989"/>
    </source>
</evidence>
<feature type="transmembrane region" description="Helical" evidence="13">
    <location>
        <begin position="352"/>
        <end position="370"/>
    </location>
</feature>
<dbReference type="InterPro" id="IPR048279">
    <property type="entry name" value="MdtK-like"/>
</dbReference>
<dbReference type="Pfam" id="PF01554">
    <property type="entry name" value="MatE"/>
    <property type="match status" value="2"/>
</dbReference>
<feature type="transmembrane region" description="Helical" evidence="13">
    <location>
        <begin position="134"/>
        <end position="151"/>
    </location>
</feature>
<evidence type="ECO:0000256" key="4">
    <source>
        <dbReference type="ARBA" id="ARBA00020268"/>
    </source>
</evidence>
<evidence type="ECO:0000256" key="8">
    <source>
        <dbReference type="ARBA" id="ARBA00022692"/>
    </source>
</evidence>
<feature type="transmembrane region" description="Helical" evidence="13">
    <location>
        <begin position="163"/>
        <end position="183"/>
    </location>
</feature>
<protein>
    <recommendedName>
        <fullName evidence="4">Probable multidrug resistance protein NorM</fullName>
    </recommendedName>
    <alternativeName>
        <fullName evidence="12">Multidrug-efflux transporter</fullName>
    </alternativeName>
</protein>
<feature type="transmembrane region" description="Helical" evidence="13">
    <location>
        <begin position="390"/>
        <end position="413"/>
    </location>
</feature>
<evidence type="ECO:0000256" key="12">
    <source>
        <dbReference type="ARBA" id="ARBA00031636"/>
    </source>
</evidence>
<dbReference type="GO" id="GO:0015297">
    <property type="term" value="F:antiporter activity"/>
    <property type="evidence" value="ECO:0007669"/>
    <property type="project" value="UniProtKB-KW"/>
</dbReference>
<evidence type="ECO:0000313" key="14">
    <source>
        <dbReference type="EMBL" id="PQD97026.1"/>
    </source>
</evidence>
<dbReference type="PANTHER" id="PTHR43298:SF2">
    <property type="entry name" value="FMN_FAD EXPORTER YEEO-RELATED"/>
    <property type="match status" value="1"/>
</dbReference>
<dbReference type="PIRSF" id="PIRSF006603">
    <property type="entry name" value="DinF"/>
    <property type="match status" value="1"/>
</dbReference>
<keyword evidence="9 13" id="KW-1133">Transmembrane helix</keyword>
<dbReference type="NCBIfam" id="TIGR00797">
    <property type="entry name" value="matE"/>
    <property type="match status" value="1"/>
</dbReference>
<feature type="transmembrane region" description="Helical" evidence="13">
    <location>
        <begin position="54"/>
        <end position="76"/>
    </location>
</feature>
<organism evidence="14 15">
    <name type="scientific">Pradoshia eiseniae</name>
    <dbReference type="NCBI Taxonomy" id="2064768"/>
    <lineage>
        <taxon>Bacteria</taxon>
        <taxon>Bacillati</taxon>
        <taxon>Bacillota</taxon>
        <taxon>Bacilli</taxon>
        <taxon>Bacillales</taxon>
        <taxon>Bacillaceae</taxon>
        <taxon>Pradoshia</taxon>
    </lineage>
</organism>
<dbReference type="AlphaFoldDB" id="A0A2S7N4S2"/>
<gene>
    <name evidence="14" type="ORF">CYL18_03890</name>
</gene>
<comment type="function">
    <text evidence="1">Multidrug efflux pump.</text>
</comment>
<dbReference type="InterPro" id="IPR050222">
    <property type="entry name" value="MATE_MdtK"/>
</dbReference>
<keyword evidence="11 13" id="KW-0472">Membrane</keyword>
<dbReference type="Proteomes" id="UP000239663">
    <property type="component" value="Unassembled WGS sequence"/>
</dbReference>
<feature type="transmembrane region" description="Helical" evidence="13">
    <location>
        <begin position="203"/>
        <end position="224"/>
    </location>
</feature>
<feature type="transmembrane region" description="Helical" evidence="13">
    <location>
        <begin position="287"/>
        <end position="308"/>
    </location>
</feature>
<dbReference type="CDD" id="cd13131">
    <property type="entry name" value="MATE_NorM_like"/>
    <property type="match status" value="1"/>
</dbReference>
<feature type="transmembrane region" description="Helical" evidence="13">
    <location>
        <begin position="96"/>
        <end position="114"/>
    </location>
</feature>
<evidence type="ECO:0000256" key="5">
    <source>
        <dbReference type="ARBA" id="ARBA00022448"/>
    </source>
</evidence>
<keyword evidence="5" id="KW-0813">Transport</keyword>
<evidence type="ECO:0000256" key="6">
    <source>
        <dbReference type="ARBA" id="ARBA00022449"/>
    </source>
</evidence>
<feature type="transmembrane region" description="Helical" evidence="13">
    <location>
        <begin position="245"/>
        <end position="267"/>
    </location>
</feature>